<dbReference type="Proteomes" id="UP000828390">
    <property type="component" value="Unassembled WGS sequence"/>
</dbReference>
<sequence length="79" mass="9025">MFHHIFPCIGNDLESCYVQNLYTVKHYRNVWGTSSILKVINPDSLEKYRWLVNDVTPRLEDLPSSEGYSVSVHTSPGGI</sequence>
<dbReference type="EMBL" id="JAIWYP010000001">
    <property type="protein sequence ID" value="KAH3888533.1"/>
    <property type="molecule type" value="Genomic_DNA"/>
</dbReference>
<proteinExistence type="predicted"/>
<evidence type="ECO:0000313" key="1">
    <source>
        <dbReference type="EMBL" id="KAH3888533.1"/>
    </source>
</evidence>
<accession>A0A9D4N620</accession>
<reference evidence="1" key="1">
    <citation type="journal article" date="2019" name="bioRxiv">
        <title>The Genome of the Zebra Mussel, Dreissena polymorpha: A Resource for Invasive Species Research.</title>
        <authorList>
            <person name="McCartney M.A."/>
            <person name="Auch B."/>
            <person name="Kono T."/>
            <person name="Mallez S."/>
            <person name="Zhang Y."/>
            <person name="Obille A."/>
            <person name="Becker A."/>
            <person name="Abrahante J.E."/>
            <person name="Garbe J."/>
            <person name="Badalamenti J.P."/>
            <person name="Herman A."/>
            <person name="Mangelson H."/>
            <person name="Liachko I."/>
            <person name="Sullivan S."/>
            <person name="Sone E.D."/>
            <person name="Koren S."/>
            <person name="Silverstein K.A.T."/>
            <person name="Beckman K.B."/>
            <person name="Gohl D.M."/>
        </authorList>
    </citation>
    <scope>NUCLEOTIDE SEQUENCE</scope>
    <source>
        <strain evidence="1">Duluth1</strain>
        <tissue evidence="1">Whole animal</tissue>
    </source>
</reference>
<evidence type="ECO:0000313" key="2">
    <source>
        <dbReference type="Proteomes" id="UP000828390"/>
    </source>
</evidence>
<reference evidence="1" key="2">
    <citation type="submission" date="2020-11" db="EMBL/GenBank/DDBJ databases">
        <authorList>
            <person name="McCartney M.A."/>
            <person name="Auch B."/>
            <person name="Kono T."/>
            <person name="Mallez S."/>
            <person name="Becker A."/>
            <person name="Gohl D.M."/>
            <person name="Silverstein K.A.T."/>
            <person name="Koren S."/>
            <person name="Bechman K.B."/>
            <person name="Herman A."/>
            <person name="Abrahante J.E."/>
            <person name="Garbe J."/>
        </authorList>
    </citation>
    <scope>NUCLEOTIDE SEQUENCE</scope>
    <source>
        <strain evidence="1">Duluth1</strain>
        <tissue evidence="1">Whole animal</tissue>
    </source>
</reference>
<gene>
    <name evidence="1" type="ORF">DPMN_012569</name>
</gene>
<comment type="caution">
    <text evidence="1">The sequence shown here is derived from an EMBL/GenBank/DDBJ whole genome shotgun (WGS) entry which is preliminary data.</text>
</comment>
<protein>
    <submittedName>
        <fullName evidence="1">Uncharacterized protein</fullName>
    </submittedName>
</protein>
<name>A0A9D4N620_DREPO</name>
<dbReference type="AlphaFoldDB" id="A0A9D4N620"/>
<keyword evidence="2" id="KW-1185">Reference proteome</keyword>
<organism evidence="1 2">
    <name type="scientific">Dreissena polymorpha</name>
    <name type="common">Zebra mussel</name>
    <name type="synonym">Mytilus polymorpha</name>
    <dbReference type="NCBI Taxonomy" id="45954"/>
    <lineage>
        <taxon>Eukaryota</taxon>
        <taxon>Metazoa</taxon>
        <taxon>Spiralia</taxon>
        <taxon>Lophotrochozoa</taxon>
        <taxon>Mollusca</taxon>
        <taxon>Bivalvia</taxon>
        <taxon>Autobranchia</taxon>
        <taxon>Heteroconchia</taxon>
        <taxon>Euheterodonta</taxon>
        <taxon>Imparidentia</taxon>
        <taxon>Neoheterodontei</taxon>
        <taxon>Myida</taxon>
        <taxon>Dreissenoidea</taxon>
        <taxon>Dreissenidae</taxon>
        <taxon>Dreissena</taxon>
    </lineage>
</organism>